<dbReference type="SUPFAM" id="SSF48726">
    <property type="entry name" value="Immunoglobulin"/>
    <property type="match status" value="1"/>
</dbReference>
<comment type="similarity">
    <text evidence="2">Belongs to the immunoglobulin superfamily. LISCH7 family.</text>
</comment>
<keyword evidence="7 12" id="KW-0472">Membrane</keyword>
<gene>
    <name evidence="15" type="ORF">CCH79_00004952</name>
</gene>
<feature type="compositionally biased region" description="Low complexity" evidence="11">
    <location>
        <begin position="400"/>
        <end position="409"/>
    </location>
</feature>
<feature type="compositionally biased region" description="Polar residues" evidence="11">
    <location>
        <begin position="377"/>
        <end position="386"/>
    </location>
</feature>
<dbReference type="PROSITE" id="PS50835">
    <property type="entry name" value="IG_LIKE"/>
    <property type="match status" value="1"/>
</dbReference>
<keyword evidence="9" id="KW-0393">Immunoglobulin domain</keyword>
<evidence type="ECO:0000256" key="9">
    <source>
        <dbReference type="ARBA" id="ARBA00023319"/>
    </source>
</evidence>
<evidence type="ECO:0000256" key="6">
    <source>
        <dbReference type="ARBA" id="ARBA00022989"/>
    </source>
</evidence>
<feature type="compositionally biased region" description="Gly residues" evidence="11">
    <location>
        <begin position="476"/>
        <end position="486"/>
    </location>
</feature>
<dbReference type="EMBL" id="NHOQ01002268">
    <property type="protein sequence ID" value="PWA18915.1"/>
    <property type="molecule type" value="Genomic_DNA"/>
</dbReference>
<feature type="domain" description="Ig-like" evidence="14">
    <location>
        <begin position="36"/>
        <end position="158"/>
    </location>
</feature>
<dbReference type="AlphaFoldDB" id="A0A315V6G7"/>
<dbReference type="Pfam" id="PF05624">
    <property type="entry name" value="LSR"/>
    <property type="match status" value="1"/>
</dbReference>
<dbReference type="SMART" id="SM00409">
    <property type="entry name" value="IG"/>
    <property type="match status" value="1"/>
</dbReference>
<evidence type="ECO:0000313" key="16">
    <source>
        <dbReference type="Proteomes" id="UP000250572"/>
    </source>
</evidence>
<dbReference type="GO" id="GO:0005923">
    <property type="term" value="C:bicellular tight junction"/>
    <property type="evidence" value="ECO:0007669"/>
    <property type="project" value="UniProtKB-SubCell"/>
</dbReference>
<dbReference type="STRING" id="33528.ENSGAFP00000012770"/>
<feature type="transmembrane region" description="Helical" evidence="12">
    <location>
        <begin position="161"/>
        <end position="183"/>
    </location>
</feature>
<dbReference type="PANTHER" id="PTHR15923">
    <property type="entry name" value="TRANSMEMBRANE AND IMMUNOGLOBULIN DOMAIN-CONTAINING PROTEIN"/>
    <property type="match status" value="1"/>
</dbReference>
<keyword evidence="6 12" id="KW-1133">Transmembrane helix</keyword>
<evidence type="ECO:0000256" key="1">
    <source>
        <dbReference type="ARBA" id="ARBA00004435"/>
    </source>
</evidence>
<keyword evidence="4 12" id="KW-0812">Transmembrane</keyword>
<dbReference type="Gene3D" id="2.60.40.10">
    <property type="entry name" value="Immunoglobulins"/>
    <property type="match status" value="1"/>
</dbReference>
<keyword evidence="3" id="KW-0796">Tight junction</keyword>
<dbReference type="GO" id="GO:0005886">
    <property type="term" value="C:plasma membrane"/>
    <property type="evidence" value="ECO:0007669"/>
    <property type="project" value="TreeGrafter"/>
</dbReference>
<feature type="region of interest" description="Disordered" evidence="11">
    <location>
        <begin position="360"/>
        <end position="536"/>
    </location>
</feature>
<keyword evidence="8" id="KW-1015">Disulfide bond</keyword>
<evidence type="ECO:0000256" key="7">
    <source>
        <dbReference type="ARBA" id="ARBA00023136"/>
    </source>
</evidence>
<dbReference type="InterPro" id="IPR051874">
    <property type="entry name" value="Ig-like_domain-LISCH7"/>
</dbReference>
<evidence type="ECO:0000259" key="14">
    <source>
        <dbReference type="PROSITE" id="PS50835"/>
    </source>
</evidence>
<dbReference type="GO" id="GO:0070506">
    <property type="term" value="F:high-density lipoprotein particle receptor activity"/>
    <property type="evidence" value="ECO:0007669"/>
    <property type="project" value="TreeGrafter"/>
</dbReference>
<keyword evidence="5" id="KW-0965">Cell junction</keyword>
<feature type="signal peptide" evidence="13">
    <location>
        <begin position="1"/>
        <end position="19"/>
    </location>
</feature>
<dbReference type="PANTHER" id="PTHR15923:SF3">
    <property type="entry name" value="IMMUNOGLOBULIN-LIKE DOMAIN-CONTAINING RECEPTOR 1"/>
    <property type="match status" value="1"/>
</dbReference>
<feature type="compositionally biased region" description="Basic and acidic residues" evidence="11">
    <location>
        <begin position="438"/>
        <end position="450"/>
    </location>
</feature>
<dbReference type="InterPro" id="IPR003599">
    <property type="entry name" value="Ig_sub"/>
</dbReference>
<evidence type="ECO:0000256" key="4">
    <source>
        <dbReference type="ARBA" id="ARBA00022692"/>
    </source>
</evidence>
<protein>
    <recommendedName>
        <fullName evidence="14">Ig-like domain-containing protein</fullName>
    </recommendedName>
</protein>
<evidence type="ECO:0000256" key="12">
    <source>
        <dbReference type="SAM" id="Phobius"/>
    </source>
</evidence>
<dbReference type="InterPro" id="IPR008664">
    <property type="entry name" value="LISCH7"/>
</dbReference>
<dbReference type="InterPro" id="IPR007110">
    <property type="entry name" value="Ig-like_dom"/>
</dbReference>
<evidence type="ECO:0000256" key="3">
    <source>
        <dbReference type="ARBA" id="ARBA00022427"/>
    </source>
</evidence>
<organism evidence="15 16">
    <name type="scientific">Gambusia affinis</name>
    <name type="common">Western mosquitofish</name>
    <name type="synonym">Heterandria affinis</name>
    <dbReference type="NCBI Taxonomy" id="33528"/>
    <lineage>
        <taxon>Eukaryota</taxon>
        <taxon>Metazoa</taxon>
        <taxon>Chordata</taxon>
        <taxon>Craniata</taxon>
        <taxon>Vertebrata</taxon>
        <taxon>Euteleostomi</taxon>
        <taxon>Actinopterygii</taxon>
        <taxon>Neopterygii</taxon>
        <taxon>Teleostei</taxon>
        <taxon>Neoteleostei</taxon>
        <taxon>Acanthomorphata</taxon>
        <taxon>Ovalentaria</taxon>
        <taxon>Atherinomorphae</taxon>
        <taxon>Cyprinodontiformes</taxon>
        <taxon>Poeciliidae</taxon>
        <taxon>Poeciliinae</taxon>
        <taxon>Gambusia</taxon>
    </lineage>
</organism>
<evidence type="ECO:0000256" key="5">
    <source>
        <dbReference type="ARBA" id="ARBA00022949"/>
    </source>
</evidence>
<name>A0A315V6G7_GAMAF</name>
<sequence length="567" mass="62918">MWRILAAVLLLSLLKESACIQVTVSETQRTTALFASVTINCDYSTSANPNEVLITWRYKSFCKDPVLEYYSTGYQSALQLGQDPANDCQDGQRTVRVVIQKRGSNEPVLGSEYRNRKIMIQNKADLVINEVMWWDNGVYFCAVDAPGDTTGDSDKEVKLIVYHWLTVLFIVIGALLLLLLICICCCQCCPQICCCYVRCPCCPQTCCCPERAVMQHRMMKEAQRAMSPWMNGQQIYAPLSHMSSQMNPALYPGSVSGKSIPLKPMPLPVPQPTAYSMGPPSVQGSHVSANNNHMLDYLENQVRGMDVTSPLLQSMPPSHMQQMPPPSRHMPMNVPFSPGAPSMISALDDGPMDRRVITLPPIREKQSGRPPAPKTRPPSSSESNRSGFGRYDERGGSGGRRYPSPARSRGIPRSYSEESLDGRRHNRSKPGMVQPRSRSRDDLFDSRSRGDYSPPAARRSRGSWGSDDDSSSRRGAAGGRRGGGGWADKPPNYTEYEPGQKPGPRRNEYSVRRSLFKTKVPGAPPVSSSKLSSRETISDLCKRELSQMIRIPEKNRPRLSSQSPCCG</sequence>
<dbReference type="GO" id="GO:0012505">
    <property type="term" value="C:endomembrane system"/>
    <property type="evidence" value="ECO:0007669"/>
    <property type="project" value="UniProtKB-SubCell"/>
</dbReference>
<evidence type="ECO:0000256" key="11">
    <source>
        <dbReference type="SAM" id="MobiDB-lite"/>
    </source>
</evidence>
<dbReference type="InterPro" id="IPR036179">
    <property type="entry name" value="Ig-like_dom_sf"/>
</dbReference>
<accession>A0A315V6G7</accession>
<feature type="chain" id="PRO_5016382306" description="Ig-like domain-containing protein" evidence="13">
    <location>
        <begin position="20"/>
        <end position="567"/>
    </location>
</feature>
<evidence type="ECO:0000256" key="10">
    <source>
        <dbReference type="ARBA" id="ARBA00046288"/>
    </source>
</evidence>
<evidence type="ECO:0000256" key="2">
    <source>
        <dbReference type="ARBA" id="ARBA00009491"/>
    </source>
</evidence>
<comment type="caution">
    <text evidence="15">The sequence shown here is derived from an EMBL/GenBank/DDBJ whole genome shotgun (WGS) entry which is preliminary data.</text>
</comment>
<proteinExistence type="inferred from homology"/>
<dbReference type="Proteomes" id="UP000250572">
    <property type="component" value="Unassembled WGS sequence"/>
</dbReference>
<reference evidence="15 16" key="1">
    <citation type="journal article" date="2018" name="G3 (Bethesda)">
        <title>A High-Quality Reference Genome for the Invasive Mosquitofish Gambusia affinis Using a Chicago Library.</title>
        <authorList>
            <person name="Hoffberg S.L."/>
            <person name="Troendle N.J."/>
            <person name="Glenn T.C."/>
            <person name="Mahmud O."/>
            <person name="Louha S."/>
            <person name="Chalopin D."/>
            <person name="Bennetzen J.L."/>
            <person name="Mauricio R."/>
        </authorList>
    </citation>
    <scope>NUCLEOTIDE SEQUENCE [LARGE SCALE GENOMIC DNA]</scope>
    <source>
        <strain evidence="15">NE01/NJP1002.9</strain>
        <tissue evidence="15">Muscle</tissue>
    </source>
</reference>
<evidence type="ECO:0000256" key="13">
    <source>
        <dbReference type="SAM" id="SignalP"/>
    </source>
</evidence>
<keyword evidence="16" id="KW-1185">Reference proteome</keyword>
<evidence type="ECO:0000313" key="15">
    <source>
        <dbReference type="EMBL" id="PWA18915.1"/>
    </source>
</evidence>
<evidence type="ECO:0000256" key="8">
    <source>
        <dbReference type="ARBA" id="ARBA00023157"/>
    </source>
</evidence>
<keyword evidence="13" id="KW-0732">Signal</keyword>
<comment type="subcellular location">
    <subcellularLocation>
        <location evidence="1">Cell junction</location>
        <location evidence="1">Tight junction</location>
    </subcellularLocation>
    <subcellularLocation>
        <location evidence="10">Endomembrane system</location>
        <topology evidence="10">Single-pass type I membrane protein</topology>
    </subcellularLocation>
</comment>
<dbReference type="InterPro" id="IPR013783">
    <property type="entry name" value="Ig-like_fold"/>
</dbReference>